<organism evidence="1 2">
    <name type="scientific">Chaetomium tenue</name>
    <dbReference type="NCBI Taxonomy" id="1854479"/>
    <lineage>
        <taxon>Eukaryota</taxon>
        <taxon>Fungi</taxon>
        <taxon>Dikarya</taxon>
        <taxon>Ascomycota</taxon>
        <taxon>Pezizomycotina</taxon>
        <taxon>Sordariomycetes</taxon>
        <taxon>Sordariomycetidae</taxon>
        <taxon>Sordariales</taxon>
        <taxon>Chaetomiaceae</taxon>
        <taxon>Chaetomium</taxon>
    </lineage>
</organism>
<feature type="non-terminal residue" evidence="1">
    <location>
        <position position="1"/>
    </location>
</feature>
<protein>
    <submittedName>
        <fullName evidence="1">Uncharacterized protein</fullName>
    </submittedName>
</protein>
<comment type="caution">
    <text evidence="1">The sequence shown here is derived from an EMBL/GenBank/DDBJ whole genome shotgun (WGS) entry which is preliminary data.</text>
</comment>
<accession>A0ACB7PBR4</accession>
<name>A0ACB7PBR4_9PEZI</name>
<sequence>MAWGLCGRGCWVLGGVLVLLLGWASWFDSRPIHLSIYLSLHPPSIHPSVHRSFLCFGYNGVCLVCVAWRGGVKEYLLALVVYPSPSTVCMSEQKQHVRFGSVRFGFVF</sequence>
<dbReference type="Proteomes" id="UP000724584">
    <property type="component" value="Unassembled WGS sequence"/>
</dbReference>
<keyword evidence="2" id="KW-1185">Reference proteome</keyword>
<dbReference type="EMBL" id="JAGIZQ010000004">
    <property type="protein sequence ID" value="KAH6631989.1"/>
    <property type="molecule type" value="Genomic_DNA"/>
</dbReference>
<reference evidence="1 2" key="1">
    <citation type="journal article" date="2021" name="Nat. Commun.">
        <title>Genetic determinants of endophytism in the Arabidopsis root mycobiome.</title>
        <authorList>
            <person name="Mesny F."/>
            <person name="Miyauchi S."/>
            <person name="Thiergart T."/>
            <person name="Pickel B."/>
            <person name="Atanasova L."/>
            <person name="Karlsson M."/>
            <person name="Huettel B."/>
            <person name="Barry K.W."/>
            <person name="Haridas S."/>
            <person name="Chen C."/>
            <person name="Bauer D."/>
            <person name="Andreopoulos W."/>
            <person name="Pangilinan J."/>
            <person name="LaButti K."/>
            <person name="Riley R."/>
            <person name="Lipzen A."/>
            <person name="Clum A."/>
            <person name="Drula E."/>
            <person name="Henrissat B."/>
            <person name="Kohler A."/>
            <person name="Grigoriev I.V."/>
            <person name="Martin F.M."/>
            <person name="Hacquard S."/>
        </authorList>
    </citation>
    <scope>NUCLEOTIDE SEQUENCE [LARGE SCALE GENOMIC DNA]</scope>
    <source>
        <strain evidence="1 2">MPI-SDFR-AT-0079</strain>
    </source>
</reference>
<evidence type="ECO:0000313" key="1">
    <source>
        <dbReference type="EMBL" id="KAH6631989.1"/>
    </source>
</evidence>
<gene>
    <name evidence="1" type="ORF">F5144DRAFT_572714</name>
</gene>
<evidence type="ECO:0000313" key="2">
    <source>
        <dbReference type="Proteomes" id="UP000724584"/>
    </source>
</evidence>
<proteinExistence type="predicted"/>